<evidence type="ECO:0000313" key="1">
    <source>
        <dbReference type="EMBL" id="CAG14446.1"/>
    </source>
</evidence>
<reference evidence="1" key="2">
    <citation type="submission" date="2004-02" db="EMBL/GenBank/DDBJ databases">
        <authorList>
            <consortium name="Genoscope"/>
            <consortium name="Whitehead Institute Centre for Genome Research"/>
        </authorList>
    </citation>
    <scope>NUCLEOTIDE SEQUENCE</scope>
</reference>
<dbReference type="AlphaFoldDB" id="Q4RAY7"/>
<protein>
    <submittedName>
        <fullName evidence="1">Chromosome undetermined SCAF22645, whole genome shotgun sequence</fullName>
    </submittedName>
</protein>
<organism evidence="1">
    <name type="scientific">Tetraodon nigroviridis</name>
    <name type="common">Spotted green pufferfish</name>
    <name type="synonym">Chelonodon nigroviridis</name>
    <dbReference type="NCBI Taxonomy" id="99883"/>
    <lineage>
        <taxon>Eukaryota</taxon>
        <taxon>Metazoa</taxon>
        <taxon>Chordata</taxon>
        <taxon>Craniata</taxon>
        <taxon>Vertebrata</taxon>
        <taxon>Euteleostomi</taxon>
        <taxon>Actinopterygii</taxon>
        <taxon>Neopterygii</taxon>
        <taxon>Teleostei</taxon>
        <taxon>Neoteleostei</taxon>
        <taxon>Acanthomorphata</taxon>
        <taxon>Eupercaria</taxon>
        <taxon>Tetraodontiformes</taxon>
        <taxon>Tetradontoidea</taxon>
        <taxon>Tetraodontidae</taxon>
        <taxon>Tetraodon</taxon>
    </lineage>
</organism>
<reference evidence="1" key="1">
    <citation type="journal article" date="2004" name="Nature">
        <title>Genome duplication in the teleost fish Tetraodon nigroviridis reveals the early vertebrate proto-karyotype.</title>
        <authorList>
            <person name="Jaillon O."/>
            <person name="Aury J.-M."/>
            <person name="Brunet F."/>
            <person name="Petit J.-L."/>
            <person name="Stange-Thomann N."/>
            <person name="Mauceli E."/>
            <person name="Bouneau L."/>
            <person name="Fischer C."/>
            <person name="Ozouf-Costaz C."/>
            <person name="Bernot A."/>
            <person name="Nicaud S."/>
            <person name="Jaffe D."/>
            <person name="Fisher S."/>
            <person name="Lutfalla G."/>
            <person name="Dossat C."/>
            <person name="Segurens B."/>
            <person name="Dasilva C."/>
            <person name="Salanoubat M."/>
            <person name="Levy M."/>
            <person name="Boudet N."/>
            <person name="Castellano S."/>
            <person name="Anthouard V."/>
            <person name="Jubin C."/>
            <person name="Castelli V."/>
            <person name="Katinka M."/>
            <person name="Vacherie B."/>
            <person name="Biemont C."/>
            <person name="Skalli Z."/>
            <person name="Cattolico L."/>
            <person name="Poulain J."/>
            <person name="De Berardinis V."/>
            <person name="Cruaud C."/>
            <person name="Duprat S."/>
            <person name="Brottier P."/>
            <person name="Coutanceau J.-P."/>
            <person name="Gouzy J."/>
            <person name="Parra G."/>
            <person name="Lardier G."/>
            <person name="Chapple C."/>
            <person name="McKernan K.J."/>
            <person name="McEwan P."/>
            <person name="Bosak S."/>
            <person name="Kellis M."/>
            <person name="Volff J.-N."/>
            <person name="Guigo R."/>
            <person name="Zody M.C."/>
            <person name="Mesirov J."/>
            <person name="Lindblad-Toh K."/>
            <person name="Birren B."/>
            <person name="Nusbaum C."/>
            <person name="Kahn D."/>
            <person name="Robinson-Rechavi M."/>
            <person name="Laudet V."/>
            <person name="Schachter V."/>
            <person name="Quetier F."/>
            <person name="Saurin W."/>
            <person name="Scarpelli C."/>
            <person name="Wincker P."/>
            <person name="Lander E.S."/>
            <person name="Weissenbach J."/>
            <person name="Roest Crollius H."/>
        </authorList>
    </citation>
    <scope>NUCLEOTIDE SEQUENCE [LARGE SCALE GENOMIC DNA]</scope>
</reference>
<accession>Q4RAY7</accession>
<sequence>EICPLTIALASSTLDWSLNTSWVGPIAVTILGRGSEPCTTTCLDPRGYVMNSNFNLLPLDNSV</sequence>
<feature type="non-terminal residue" evidence="1">
    <location>
        <position position="1"/>
    </location>
</feature>
<proteinExistence type="predicted"/>
<gene>
    <name evidence="1" type="ORF">GSTENG00038110001</name>
</gene>
<dbReference type="EMBL" id="CAAE01022645">
    <property type="protein sequence ID" value="CAG14446.1"/>
    <property type="molecule type" value="Genomic_DNA"/>
</dbReference>
<dbReference type="KEGG" id="tng:GSTEN00038110G001"/>
<name>Q4RAY7_TETNG</name>